<evidence type="ECO:0000313" key="5">
    <source>
        <dbReference type="Proteomes" id="UP001652564"/>
    </source>
</evidence>
<sequence>MGAAPDLHRAEDGRGGPDYAAELRRELGALWRNVIRRRAPQIADLIDTGEAPLPMGEDSIPCLQAINIWFQLLKIIDENAAMRDRRQTEARDGAAAVEGSFAKVLAENATGLNAASFTALAYRLSVGPTLTAHPTEAKRVTVLEIHRRIYRLLVALETQRWTPREREDLLLDIEGEIDLLWMTGELRRERPSLKDEIEWGLQFFRDSVYDAVPQLFERFATAKESHFGKAGEVKPCIRFHSWIGGDRDGNPNVTTDMTRLAVGQARKAVLERYLVGLGAAAARISISSLIVKIPPATEARIRAIIARGASPEASEKRNPGEIFRQALTAMADRIRATLSTAPGAYRAATDFVADLATVEAALIEIGAARAAERHVRPIRWQAEAFGFRTMTLDIRQNSTVTTAVLAEIWGLSGPAPDYGSADWSARLRREIALPDLAWPDRARLSANANELLNLLGLMREIRHGDDPDAVGPFILSMTRSSDDILGVYLLARYAGFGAEKIDLAVVPLFETIDDLRAAPAVFDDLLSVPVARRSLRSNAGTVEVMLGYSDSNKDGGFVCSTWELEKAQRRISQTLARHDLQPVFFHGRGGSVSRGGAPTERAIAAQPFGTINGRLRLTEQGEVVSSKYANRGTALNQLELLAASVLSHSLATVKPVPNPEHDDALEALAGMSQAAYSNLLHRPEFMQYFLQASPVEELAMLRIGSRPARRFGAGGLSDLRAIPWVFAWSQNRHLLTGWYGFGSAIASFRQVRAGEGDRLLAEMFTRHKLFRLIVDEVEKSLLLTDMEVAARYASLVENDAVRDAIFGTVGAEYDRSIAAIRFLTGSKEVGARFPMMLGRFERVRPQLDRINRMQVALLGEARSGHAARTTVPLMQSMNCIAAGLGWTG</sequence>
<proteinExistence type="predicted"/>
<organism evidence="4 5">
    <name type="scientific">Albidovulum litorale</name>
    <dbReference type="NCBI Taxonomy" id="2984134"/>
    <lineage>
        <taxon>Bacteria</taxon>
        <taxon>Pseudomonadati</taxon>
        <taxon>Pseudomonadota</taxon>
        <taxon>Alphaproteobacteria</taxon>
        <taxon>Rhodobacterales</taxon>
        <taxon>Paracoccaceae</taxon>
        <taxon>Albidovulum</taxon>
    </lineage>
</organism>
<dbReference type="Pfam" id="PF00311">
    <property type="entry name" value="PEPcase"/>
    <property type="match status" value="1"/>
</dbReference>
<dbReference type="PROSITE" id="PS00393">
    <property type="entry name" value="PEPCASE_2"/>
    <property type="match status" value="1"/>
</dbReference>
<gene>
    <name evidence="4" type="ORF">OEZ71_05985</name>
</gene>
<evidence type="ECO:0000256" key="3">
    <source>
        <dbReference type="PROSITE-ProRule" id="PRU10112"/>
    </source>
</evidence>
<dbReference type="RefSeq" id="WP_263739050.1">
    <property type="nucleotide sequence ID" value="NZ_JAOWKZ010000002.1"/>
</dbReference>
<dbReference type="InterPro" id="IPR033129">
    <property type="entry name" value="PEPCASE_His_AS"/>
</dbReference>
<name>A0ABT2ZL42_9RHOB</name>
<dbReference type="PANTHER" id="PTHR30523:SF32">
    <property type="entry name" value="PHOSPHOENOLPYRUVATE CARBOXYLASE"/>
    <property type="match status" value="1"/>
</dbReference>
<dbReference type="InterPro" id="IPR021135">
    <property type="entry name" value="PEP_COase"/>
</dbReference>
<evidence type="ECO:0000256" key="2">
    <source>
        <dbReference type="ARBA" id="ARBA00022419"/>
    </source>
</evidence>
<dbReference type="PRINTS" id="PR00150">
    <property type="entry name" value="PEPCARBXLASE"/>
</dbReference>
<dbReference type="EMBL" id="JAOWKZ010000002">
    <property type="protein sequence ID" value="MCV2871841.1"/>
    <property type="molecule type" value="Genomic_DNA"/>
</dbReference>
<feature type="active site" evidence="3">
    <location>
        <position position="553"/>
    </location>
</feature>
<evidence type="ECO:0000256" key="1">
    <source>
        <dbReference type="ARBA" id="ARBA00003670"/>
    </source>
</evidence>
<protein>
    <recommendedName>
        <fullName evidence="2">Phosphoenolpyruvate carboxylase</fullName>
    </recommendedName>
</protein>
<evidence type="ECO:0000313" key="4">
    <source>
        <dbReference type="EMBL" id="MCV2871841.1"/>
    </source>
</evidence>
<keyword evidence="5" id="KW-1185">Reference proteome</keyword>
<dbReference type="SUPFAM" id="SSF51621">
    <property type="entry name" value="Phosphoenolpyruvate/pyruvate domain"/>
    <property type="match status" value="1"/>
</dbReference>
<dbReference type="PANTHER" id="PTHR30523">
    <property type="entry name" value="PHOSPHOENOLPYRUVATE CARBOXYLASE"/>
    <property type="match status" value="1"/>
</dbReference>
<comment type="function">
    <text evidence="1">Forms oxaloacetate, a four-carbon dicarboxylic acid source for the tricarboxylic acid cycle.</text>
</comment>
<comment type="caution">
    <text evidence="4">The sequence shown here is derived from an EMBL/GenBank/DDBJ whole genome shotgun (WGS) entry which is preliminary data.</text>
</comment>
<reference evidence="4 5" key="1">
    <citation type="submission" date="2022-10" db="EMBL/GenBank/DDBJ databases">
        <title>Defluviimonas sp. nov., isolated from ocean surface sediments.</title>
        <authorList>
            <person name="He W."/>
            <person name="Wang L."/>
            <person name="Zhang D.-F."/>
        </authorList>
    </citation>
    <scope>NUCLEOTIDE SEQUENCE [LARGE SCALE GENOMIC DNA]</scope>
    <source>
        <strain evidence="4 5">WL0050</strain>
    </source>
</reference>
<dbReference type="Proteomes" id="UP001652564">
    <property type="component" value="Unassembled WGS sequence"/>
</dbReference>
<accession>A0ABT2ZL42</accession>
<dbReference type="InterPro" id="IPR015813">
    <property type="entry name" value="Pyrv/PenolPyrv_kinase-like_dom"/>
</dbReference>